<keyword evidence="4" id="KW-1185">Reference proteome</keyword>
<protein>
    <recommendedName>
        <fullName evidence="5">Integral membrane protein</fullName>
    </recommendedName>
</protein>
<comment type="caution">
    <text evidence="3">The sequence shown here is derived from an EMBL/GenBank/DDBJ whole genome shotgun (WGS) entry which is preliminary data.</text>
</comment>
<sequence>MSYPPQPGHDPNNPYAQQPQGQPGYGYPQQQAPGYGYPQEPQPAAYGYPQQGGLSAYGGPAEQGYPMGAGYGVPTQMPSPVKTVRIINFVLGSLAVVGTLGLILVAALFNDAMNDPSVAADPDAGMVADLGTGVFVFLAFLAAANAVYSFLCAVKAKTGGPGWRIATIVLGSLSILGGVFSLPTGVVNIALGILIIVFMCKAEAKAWYDRPRY</sequence>
<dbReference type="Proteomes" id="UP001183414">
    <property type="component" value="Unassembled WGS sequence"/>
</dbReference>
<feature type="region of interest" description="Disordered" evidence="1">
    <location>
        <begin position="1"/>
        <end position="43"/>
    </location>
</feature>
<evidence type="ECO:0008006" key="5">
    <source>
        <dbReference type="Google" id="ProtNLM"/>
    </source>
</evidence>
<accession>A0ABU2NU32</accession>
<dbReference type="RefSeq" id="WP_311674242.1">
    <property type="nucleotide sequence ID" value="NZ_JAVREQ010000015.1"/>
</dbReference>
<organism evidence="3 4">
    <name type="scientific">Streptomyces hazeniae</name>
    <dbReference type="NCBI Taxonomy" id="3075538"/>
    <lineage>
        <taxon>Bacteria</taxon>
        <taxon>Bacillati</taxon>
        <taxon>Actinomycetota</taxon>
        <taxon>Actinomycetes</taxon>
        <taxon>Kitasatosporales</taxon>
        <taxon>Streptomycetaceae</taxon>
        <taxon>Streptomyces</taxon>
    </lineage>
</organism>
<evidence type="ECO:0000256" key="2">
    <source>
        <dbReference type="SAM" id="Phobius"/>
    </source>
</evidence>
<name>A0ABU2NU32_9ACTN</name>
<evidence type="ECO:0000313" key="4">
    <source>
        <dbReference type="Proteomes" id="UP001183414"/>
    </source>
</evidence>
<feature type="transmembrane region" description="Helical" evidence="2">
    <location>
        <begin position="130"/>
        <end position="151"/>
    </location>
</feature>
<keyword evidence="2" id="KW-1133">Transmembrane helix</keyword>
<proteinExistence type="predicted"/>
<feature type="transmembrane region" description="Helical" evidence="2">
    <location>
        <begin position="186"/>
        <end position="204"/>
    </location>
</feature>
<keyword evidence="2" id="KW-0812">Transmembrane</keyword>
<evidence type="ECO:0000313" key="3">
    <source>
        <dbReference type="EMBL" id="MDT0380489.1"/>
    </source>
</evidence>
<reference evidence="4" key="1">
    <citation type="submission" date="2023-07" db="EMBL/GenBank/DDBJ databases">
        <title>30 novel species of actinomycetes from the DSMZ collection.</title>
        <authorList>
            <person name="Nouioui I."/>
        </authorList>
    </citation>
    <scope>NUCLEOTIDE SEQUENCE [LARGE SCALE GENOMIC DNA]</scope>
    <source>
        <strain evidence="4">DSM 42041</strain>
    </source>
</reference>
<evidence type="ECO:0000256" key="1">
    <source>
        <dbReference type="SAM" id="MobiDB-lite"/>
    </source>
</evidence>
<keyword evidence="2" id="KW-0472">Membrane</keyword>
<dbReference type="EMBL" id="JAVREQ010000015">
    <property type="protein sequence ID" value="MDT0380489.1"/>
    <property type="molecule type" value="Genomic_DNA"/>
</dbReference>
<gene>
    <name evidence="3" type="ORF">RM572_17185</name>
</gene>
<feature type="compositionally biased region" description="Low complexity" evidence="1">
    <location>
        <begin position="14"/>
        <end position="43"/>
    </location>
</feature>
<feature type="transmembrane region" description="Helical" evidence="2">
    <location>
        <begin position="86"/>
        <end position="110"/>
    </location>
</feature>